<dbReference type="Gene3D" id="3.30.70.260">
    <property type="match status" value="1"/>
</dbReference>
<keyword evidence="4" id="KW-1003">Cell membrane</keyword>
<dbReference type="EMBL" id="CP148074">
    <property type="protein sequence ID" value="WXL25412.1"/>
    <property type="molecule type" value="Genomic_DNA"/>
</dbReference>
<organism evidence="12 13">
    <name type="scientific">Ectopseudomonas mendocina</name>
    <name type="common">Pseudomonas mendocina</name>
    <dbReference type="NCBI Taxonomy" id="300"/>
    <lineage>
        <taxon>Bacteria</taxon>
        <taxon>Pseudomonadati</taxon>
        <taxon>Pseudomonadota</taxon>
        <taxon>Gammaproteobacteria</taxon>
        <taxon>Pseudomonadales</taxon>
        <taxon>Pseudomonadaceae</taxon>
        <taxon>Ectopseudomonas</taxon>
    </lineage>
</organism>
<name>A0ABZ2REM9_ECTME</name>
<dbReference type="Proteomes" id="UP001476583">
    <property type="component" value="Chromosome"/>
</dbReference>
<evidence type="ECO:0000313" key="13">
    <source>
        <dbReference type="Proteomes" id="UP001476583"/>
    </source>
</evidence>
<dbReference type="InterPro" id="IPR049177">
    <property type="entry name" value="MgtC_SapB_SrpB_YhiD_N"/>
</dbReference>
<comment type="subcellular location">
    <subcellularLocation>
        <location evidence="9">Cell inner membrane</location>
        <topology evidence="9">Multi-pass membrane protein</topology>
    </subcellularLocation>
    <subcellularLocation>
        <location evidence="1">Cell membrane</location>
        <topology evidence="1">Multi-pass membrane protein</topology>
    </subcellularLocation>
</comment>
<dbReference type="PANTHER" id="PTHR33778:SF3">
    <property type="entry name" value="PROTEIN MGTC"/>
    <property type="match status" value="1"/>
</dbReference>
<dbReference type="Pfam" id="PF21770">
    <property type="entry name" value="MgtC_SapB_C"/>
    <property type="match status" value="1"/>
</dbReference>
<evidence type="ECO:0000313" key="12">
    <source>
        <dbReference type="EMBL" id="WXL25412.1"/>
    </source>
</evidence>
<evidence type="ECO:0000259" key="11">
    <source>
        <dbReference type="Pfam" id="PF21770"/>
    </source>
</evidence>
<proteinExistence type="inferred from homology"/>
<evidence type="ECO:0000256" key="1">
    <source>
        <dbReference type="ARBA" id="ARBA00004651"/>
    </source>
</evidence>
<dbReference type="PANTHER" id="PTHR33778">
    <property type="entry name" value="PROTEIN MGTC"/>
    <property type="match status" value="1"/>
</dbReference>
<dbReference type="Pfam" id="PF02308">
    <property type="entry name" value="MgtC"/>
    <property type="match status" value="1"/>
</dbReference>
<comment type="similarity">
    <text evidence="2 9">Belongs to the MgtC/SapB family.</text>
</comment>
<evidence type="ECO:0000256" key="3">
    <source>
        <dbReference type="ARBA" id="ARBA00013833"/>
    </source>
</evidence>
<feature type="transmembrane region" description="Helical" evidence="9">
    <location>
        <begin position="62"/>
        <end position="79"/>
    </location>
</feature>
<keyword evidence="6 9" id="KW-1133">Transmembrane helix</keyword>
<gene>
    <name evidence="12" type="ORF">WG219_19255</name>
</gene>
<protein>
    <recommendedName>
        <fullName evidence="3 9">Protein MgtC</fullName>
    </recommendedName>
</protein>
<feature type="transmembrane region" description="Helical" evidence="9">
    <location>
        <begin position="99"/>
        <end position="126"/>
    </location>
</feature>
<dbReference type="PRINTS" id="PR01837">
    <property type="entry name" value="MGTCSAPBPROT"/>
</dbReference>
<evidence type="ECO:0000256" key="6">
    <source>
        <dbReference type="ARBA" id="ARBA00022989"/>
    </source>
</evidence>
<keyword evidence="5 9" id="KW-0812">Transmembrane</keyword>
<evidence type="ECO:0000256" key="8">
    <source>
        <dbReference type="ARBA" id="ARBA00025369"/>
    </source>
</evidence>
<comment type="function">
    <text evidence="8">Virulence factor required for growth in low Mg(2+) medium and for intramacrophage survival. May be involved in regulating membrane potential by activating Na(+)/K(+)-ATPase.</text>
</comment>
<evidence type="ECO:0000256" key="7">
    <source>
        <dbReference type="ARBA" id="ARBA00023136"/>
    </source>
</evidence>
<evidence type="ECO:0000259" key="10">
    <source>
        <dbReference type="Pfam" id="PF02308"/>
    </source>
</evidence>
<keyword evidence="9" id="KW-0997">Cell inner membrane</keyword>
<feature type="domain" description="MgtC/SapB/SrpB/YhiD N-terminal" evidence="10">
    <location>
        <begin position="10"/>
        <end position="131"/>
    </location>
</feature>
<keyword evidence="13" id="KW-1185">Reference proteome</keyword>
<evidence type="ECO:0000256" key="5">
    <source>
        <dbReference type="ARBA" id="ARBA00022692"/>
    </source>
</evidence>
<evidence type="ECO:0000256" key="2">
    <source>
        <dbReference type="ARBA" id="ARBA00009298"/>
    </source>
</evidence>
<feature type="transmembrane region" description="Helical" evidence="9">
    <location>
        <begin position="31"/>
        <end position="53"/>
    </location>
</feature>
<feature type="domain" description="MgtC-like C-terminal" evidence="11">
    <location>
        <begin position="147"/>
        <end position="224"/>
    </location>
</feature>
<sequence>MGEFLFAINLLAALLLGALIGVERQWRQRLSVLRTNALVCLGAASFTVFAGLVDGDSSPTRVAAQIVSGIGFLGAGVIMRDGLQISGLNTAATLWCSAAVGILAGAGFLLEAATVTGLILMANVALRPVVRMINRQPQVESEEEQQYAVSVTCLVDYEAHIRSQLTRAAEQSGLRLLRLDSKETDNGERCKVSALLEADQRSDQKLENCIGRLSVEPGVTGVRWRIHNAEL</sequence>
<evidence type="ECO:0000256" key="4">
    <source>
        <dbReference type="ARBA" id="ARBA00022475"/>
    </source>
</evidence>
<accession>A0ABZ2REM9</accession>
<dbReference type="InterPro" id="IPR003416">
    <property type="entry name" value="MgtC/SapB/SrpB/YhiD_fam"/>
</dbReference>
<reference evidence="12 13" key="1">
    <citation type="submission" date="2024-03" db="EMBL/GenBank/DDBJ databases">
        <title>Complete genome of BD2.</title>
        <authorList>
            <person name="Cao G."/>
        </authorList>
    </citation>
    <scope>NUCLEOTIDE SEQUENCE [LARGE SCALE GENOMIC DNA]</scope>
    <source>
        <strain evidence="12 13">BD2</strain>
    </source>
</reference>
<dbReference type="InterPro" id="IPR048640">
    <property type="entry name" value="MgtC-like_C"/>
</dbReference>
<evidence type="ECO:0000256" key="9">
    <source>
        <dbReference type="RuleBase" id="RU365041"/>
    </source>
</evidence>
<keyword evidence="7 9" id="KW-0472">Membrane</keyword>